<proteinExistence type="predicted"/>
<dbReference type="EMBL" id="JAHHIF010000009">
    <property type="protein sequence ID" value="MBW4544607.1"/>
    <property type="molecule type" value="Genomic_DNA"/>
</dbReference>
<comment type="caution">
    <text evidence="1">The sequence shown here is derived from an EMBL/GenBank/DDBJ whole genome shotgun (WGS) entry which is preliminary data.</text>
</comment>
<name>A0A951PKH3_9CYAN</name>
<dbReference type="AlphaFoldDB" id="A0A951PKH3"/>
<reference evidence="1" key="1">
    <citation type="submission" date="2021-05" db="EMBL/GenBank/DDBJ databases">
        <authorList>
            <person name="Pietrasiak N."/>
            <person name="Ward R."/>
            <person name="Stajich J.E."/>
            <person name="Kurbessoian T."/>
        </authorList>
    </citation>
    <scope>NUCLEOTIDE SEQUENCE</scope>
    <source>
        <strain evidence="1">CPER-KK1</strain>
    </source>
</reference>
<evidence type="ECO:0000313" key="1">
    <source>
        <dbReference type="EMBL" id="MBW4544607.1"/>
    </source>
</evidence>
<sequence length="122" mass="13593">MKMSQYPAAIAQAAQVVNELDSQIAAVGQHIARLEGNADRVAAFEQGLKNDNQRRGRRFELLCVDQEYQTAQNTMMRLMSEKGSAIAHLEYLRNQFTVAKLEARMAIAQQLVGVESRDLVGV</sequence>
<dbReference type="Proteomes" id="UP000753908">
    <property type="component" value="Unassembled WGS sequence"/>
</dbReference>
<accession>A0A951PKH3</accession>
<gene>
    <name evidence="1" type="ORF">KME25_09200</name>
</gene>
<reference evidence="1" key="2">
    <citation type="journal article" date="2022" name="Microbiol. Resour. Announc.">
        <title>Metagenome Sequencing to Explore Phylogenomics of Terrestrial Cyanobacteria.</title>
        <authorList>
            <person name="Ward R.D."/>
            <person name="Stajich J.E."/>
            <person name="Johansen J.R."/>
            <person name="Huntemann M."/>
            <person name="Clum A."/>
            <person name="Foster B."/>
            <person name="Foster B."/>
            <person name="Roux S."/>
            <person name="Palaniappan K."/>
            <person name="Varghese N."/>
            <person name="Mukherjee S."/>
            <person name="Reddy T.B.K."/>
            <person name="Daum C."/>
            <person name="Copeland A."/>
            <person name="Chen I.A."/>
            <person name="Ivanova N.N."/>
            <person name="Kyrpides N.C."/>
            <person name="Shapiro N."/>
            <person name="Eloe-Fadrosh E.A."/>
            <person name="Pietrasiak N."/>
        </authorList>
    </citation>
    <scope>NUCLEOTIDE SEQUENCE</scope>
    <source>
        <strain evidence="1">CPER-KK1</strain>
    </source>
</reference>
<evidence type="ECO:0000313" key="2">
    <source>
        <dbReference type="Proteomes" id="UP000753908"/>
    </source>
</evidence>
<protein>
    <submittedName>
        <fullName evidence="1">Uncharacterized protein</fullName>
    </submittedName>
</protein>
<organism evidence="1 2">
    <name type="scientific">Symplocastrum torsivum CPER-KK1</name>
    <dbReference type="NCBI Taxonomy" id="450513"/>
    <lineage>
        <taxon>Bacteria</taxon>
        <taxon>Bacillati</taxon>
        <taxon>Cyanobacteriota</taxon>
        <taxon>Cyanophyceae</taxon>
        <taxon>Oscillatoriophycideae</taxon>
        <taxon>Oscillatoriales</taxon>
        <taxon>Microcoleaceae</taxon>
        <taxon>Symplocastrum</taxon>
    </lineage>
</organism>